<feature type="domain" description="TonB-dependent receptor-like beta-barrel" evidence="18">
    <location>
        <begin position="256"/>
        <end position="705"/>
    </location>
</feature>
<evidence type="ECO:0000256" key="13">
    <source>
        <dbReference type="ARBA" id="ARBA00023237"/>
    </source>
</evidence>
<dbReference type="PANTHER" id="PTHR32552:SF68">
    <property type="entry name" value="FERRICHROME OUTER MEMBRANE TRANSPORTER_PHAGE RECEPTOR"/>
    <property type="match status" value="1"/>
</dbReference>
<dbReference type="SUPFAM" id="SSF56935">
    <property type="entry name" value="Porins"/>
    <property type="match status" value="1"/>
</dbReference>
<comment type="similarity">
    <text evidence="2 14 16">Belongs to the TonB-dependent receptor family.</text>
</comment>
<dbReference type="EMBL" id="CP059567">
    <property type="protein sequence ID" value="QMT40656.1"/>
    <property type="molecule type" value="Genomic_DNA"/>
</dbReference>
<evidence type="ECO:0000256" key="2">
    <source>
        <dbReference type="ARBA" id="ARBA00009810"/>
    </source>
</evidence>
<dbReference type="Pfam" id="PF00593">
    <property type="entry name" value="TonB_dep_Rec_b-barrel"/>
    <property type="match status" value="1"/>
</dbReference>
<evidence type="ECO:0000256" key="6">
    <source>
        <dbReference type="ARBA" id="ARBA00022692"/>
    </source>
</evidence>
<evidence type="ECO:0000256" key="1">
    <source>
        <dbReference type="ARBA" id="ARBA00004571"/>
    </source>
</evidence>
<dbReference type="InterPro" id="IPR000531">
    <property type="entry name" value="Beta-barrel_TonB"/>
</dbReference>
<evidence type="ECO:0000256" key="14">
    <source>
        <dbReference type="PROSITE-ProRule" id="PRU01360"/>
    </source>
</evidence>
<keyword evidence="4 14" id="KW-1134">Transmembrane beta strand</keyword>
<keyword evidence="3 14" id="KW-0813">Transport</keyword>
<dbReference type="PROSITE" id="PS52016">
    <property type="entry name" value="TONB_DEPENDENT_REC_3"/>
    <property type="match status" value="1"/>
</dbReference>
<accession>A0A7D7NBV7</accession>
<dbReference type="Gene3D" id="2.170.130.10">
    <property type="entry name" value="TonB-dependent receptor, plug domain"/>
    <property type="match status" value="1"/>
</dbReference>
<gene>
    <name evidence="20" type="ORF">H3L94_00880</name>
</gene>
<dbReference type="InterPro" id="IPR036942">
    <property type="entry name" value="Beta-barrel_TonB_sf"/>
</dbReference>
<dbReference type="NCBIfam" id="TIGR01783">
    <property type="entry name" value="TonB-siderophor"/>
    <property type="match status" value="1"/>
</dbReference>
<evidence type="ECO:0000256" key="9">
    <source>
        <dbReference type="ARBA" id="ARBA00023065"/>
    </source>
</evidence>
<name>A0A7D7NBV7_9NEIS</name>
<dbReference type="GO" id="GO:0038023">
    <property type="term" value="F:signaling receptor activity"/>
    <property type="evidence" value="ECO:0007669"/>
    <property type="project" value="InterPro"/>
</dbReference>
<comment type="subcellular location">
    <subcellularLocation>
        <location evidence="1 14">Cell outer membrane</location>
        <topology evidence="1 14">Multi-pass membrane protein</topology>
    </subcellularLocation>
</comment>
<keyword evidence="10 15" id="KW-0798">TonB box</keyword>
<dbReference type="InterPro" id="IPR010916">
    <property type="entry name" value="TonB_box_CS"/>
</dbReference>
<sequence>MSPTHTVRFSAPRFTLLYLLLLGAFSASAQGTDGAEQEESIELESITVTGKRPSAWQSPSGVVATRSATATKTDTRLLHTPASVSVITQDQMRQMGAQNVAQALRYTPGTFSESRTSRRYDSIFLRGFGGFGGNANFVQYLDGQRLPAGQGYLKSAIDPYLLERIDVVRGANSVQYGQINPGGLVNQISKRAYFEPSREVAVEAGHDSNRFVGFDINQPLGQGESVALRLTGLHRYSESKTGLAAERYALAPSLTWRIGPQTELTAHAQWQHDPAGGDYNAVPAYGTLANNPAGNVPEHAFLGERSFERFKRDTALLGYRLSHTWNENISLQHNLLYAHGRSEFRNTSLMGHLGGSIWARTATASDEKMRGIHTDAQLRLRFHTGAVKHTLNIGADYQNNRAERLLGNLRGGAGVPPVDAANPQSSVILTPPWQSDGRMRQQQLGLYVQNQMEAGAWLAQLGVRHDRVHTRETVDQLLPVYRQQQHDRRDHKTTYQAALMYRADNGLSPYASYATSFEPVSTLNLYGDKKPFHATTAEQWEIGLKYQPEEFRALFGLSAFQLTRNHVLTKDTRTGAHPSAQIQTGQVRVRGMELEARAEWNERWSTIAALTWLKPEVTRSNIKEELGSRPVGLPATMASLWLQYALLNERLKLSAGIRHVSASYADVANTVKTPAATLVDLGARYDLGHLSQMLQGATASLDIHNAADKIHYGGCFARGTTGSARTTQCFPSSRRSIVFGLNYHW</sequence>
<dbReference type="PROSITE" id="PS00430">
    <property type="entry name" value="TONB_DEPENDENT_REC_1"/>
    <property type="match status" value="1"/>
</dbReference>
<keyword evidence="9" id="KW-0406">Ion transport</keyword>
<feature type="short sequence motif" description="TonB box" evidence="15">
    <location>
        <begin position="45"/>
        <end position="51"/>
    </location>
</feature>
<evidence type="ECO:0000259" key="18">
    <source>
        <dbReference type="Pfam" id="PF00593"/>
    </source>
</evidence>
<evidence type="ECO:0000256" key="17">
    <source>
        <dbReference type="SAM" id="SignalP"/>
    </source>
</evidence>
<dbReference type="InterPro" id="IPR010105">
    <property type="entry name" value="TonB_sidphr_rcpt"/>
</dbReference>
<evidence type="ECO:0000313" key="21">
    <source>
        <dbReference type="Proteomes" id="UP000514752"/>
    </source>
</evidence>
<evidence type="ECO:0000259" key="19">
    <source>
        <dbReference type="Pfam" id="PF07715"/>
    </source>
</evidence>
<dbReference type="Gene3D" id="2.40.170.20">
    <property type="entry name" value="TonB-dependent receptor, beta-barrel domain"/>
    <property type="match status" value="1"/>
</dbReference>
<protein>
    <submittedName>
        <fullName evidence="20">TonB-dependent siderophore receptor</fullName>
    </submittedName>
</protein>
<reference evidence="20 21" key="1">
    <citation type="submission" date="2020-07" db="EMBL/GenBank/DDBJ databases">
        <title>Genomic diversity of species in the Neisseriaceae family.</title>
        <authorList>
            <person name="Vincent A.T."/>
            <person name="Bernet E."/>
            <person name="Veyrier F.J."/>
        </authorList>
    </citation>
    <scope>NUCLEOTIDE SEQUENCE [LARGE SCALE GENOMIC DNA]</scope>
    <source>
        <strain evidence="20 21">DSM 22244</strain>
    </source>
</reference>
<keyword evidence="7 17" id="KW-0732">Signal</keyword>
<dbReference type="Proteomes" id="UP000514752">
    <property type="component" value="Chromosome"/>
</dbReference>
<dbReference type="GO" id="GO:0015891">
    <property type="term" value="P:siderophore transport"/>
    <property type="evidence" value="ECO:0007669"/>
    <property type="project" value="InterPro"/>
</dbReference>
<feature type="chain" id="PRO_5028203875" evidence="17">
    <location>
        <begin position="30"/>
        <end position="745"/>
    </location>
</feature>
<dbReference type="InterPro" id="IPR039426">
    <property type="entry name" value="TonB-dep_rcpt-like"/>
</dbReference>
<dbReference type="InterPro" id="IPR037066">
    <property type="entry name" value="Plug_dom_sf"/>
</dbReference>
<feature type="domain" description="TonB-dependent receptor plug" evidence="19">
    <location>
        <begin position="78"/>
        <end position="183"/>
    </location>
</feature>
<dbReference type="InterPro" id="IPR012910">
    <property type="entry name" value="Plug_dom"/>
</dbReference>
<evidence type="ECO:0000256" key="12">
    <source>
        <dbReference type="ARBA" id="ARBA00023170"/>
    </source>
</evidence>
<evidence type="ECO:0000256" key="7">
    <source>
        <dbReference type="ARBA" id="ARBA00022729"/>
    </source>
</evidence>
<dbReference type="GO" id="GO:0009279">
    <property type="term" value="C:cell outer membrane"/>
    <property type="evidence" value="ECO:0007669"/>
    <property type="project" value="UniProtKB-SubCell"/>
</dbReference>
<evidence type="ECO:0000256" key="10">
    <source>
        <dbReference type="ARBA" id="ARBA00023077"/>
    </source>
</evidence>
<dbReference type="KEGG" id="nsg:H3L94_00880"/>
<dbReference type="GO" id="GO:0015344">
    <property type="term" value="F:siderophore uptake transmembrane transporter activity"/>
    <property type="evidence" value="ECO:0007669"/>
    <property type="project" value="TreeGrafter"/>
</dbReference>
<organism evidence="20 21">
    <name type="scientific">Neisseria shayeganii</name>
    <dbReference type="NCBI Taxonomy" id="607712"/>
    <lineage>
        <taxon>Bacteria</taxon>
        <taxon>Pseudomonadati</taxon>
        <taxon>Pseudomonadota</taxon>
        <taxon>Betaproteobacteria</taxon>
        <taxon>Neisseriales</taxon>
        <taxon>Neisseriaceae</taxon>
        <taxon>Neisseria</taxon>
    </lineage>
</organism>
<keyword evidence="12 20" id="KW-0675">Receptor</keyword>
<evidence type="ECO:0000256" key="15">
    <source>
        <dbReference type="PROSITE-ProRule" id="PRU10143"/>
    </source>
</evidence>
<dbReference type="CDD" id="cd01347">
    <property type="entry name" value="ligand_gated_channel"/>
    <property type="match status" value="1"/>
</dbReference>
<dbReference type="AlphaFoldDB" id="A0A7D7NBV7"/>
<evidence type="ECO:0000256" key="11">
    <source>
        <dbReference type="ARBA" id="ARBA00023136"/>
    </source>
</evidence>
<dbReference type="RefSeq" id="WP_182122288.1">
    <property type="nucleotide sequence ID" value="NZ_CP059567.1"/>
</dbReference>
<keyword evidence="5" id="KW-0410">Iron transport</keyword>
<keyword evidence="8" id="KW-0408">Iron</keyword>
<evidence type="ECO:0000256" key="4">
    <source>
        <dbReference type="ARBA" id="ARBA00022452"/>
    </source>
</evidence>
<dbReference type="PANTHER" id="PTHR32552">
    <property type="entry name" value="FERRICHROME IRON RECEPTOR-RELATED"/>
    <property type="match status" value="1"/>
</dbReference>
<keyword evidence="13 14" id="KW-0998">Cell outer membrane</keyword>
<dbReference type="Pfam" id="PF07715">
    <property type="entry name" value="Plug"/>
    <property type="match status" value="1"/>
</dbReference>
<feature type="signal peptide" evidence="17">
    <location>
        <begin position="1"/>
        <end position="29"/>
    </location>
</feature>
<keyword evidence="6 14" id="KW-0812">Transmembrane</keyword>
<evidence type="ECO:0000256" key="16">
    <source>
        <dbReference type="RuleBase" id="RU003357"/>
    </source>
</evidence>
<keyword evidence="11 14" id="KW-0472">Membrane</keyword>
<evidence type="ECO:0000256" key="3">
    <source>
        <dbReference type="ARBA" id="ARBA00022448"/>
    </source>
</evidence>
<evidence type="ECO:0000256" key="5">
    <source>
        <dbReference type="ARBA" id="ARBA00022496"/>
    </source>
</evidence>
<proteinExistence type="inferred from homology"/>
<evidence type="ECO:0000256" key="8">
    <source>
        <dbReference type="ARBA" id="ARBA00023004"/>
    </source>
</evidence>
<evidence type="ECO:0000313" key="20">
    <source>
        <dbReference type="EMBL" id="QMT40656.1"/>
    </source>
</evidence>